<comment type="caution">
    <text evidence="1">The sequence shown here is derived from an EMBL/GenBank/DDBJ whole genome shotgun (WGS) entry which is preliminary data.</text>
</comment>
<evidence type="ECO:0000313" key="2">
    <source>
        <dbReference type="Proteomes" id="UP001283361"/>
    </source>
</evidence>
<organism evidence="1 2">
    <name type="scientific">Elysia crispata</name>
    <name type="common">lettuce slug</name>
    <dbReference type="NCBI Taxonomy" id="231223"/>
    <lineage>
        <taxon>Eukaryota</taxon>
        <taxon>Metazoa</taxon>
        <taxon>Spiralia</taxon>
        <taxon>Lophotrochozoa</taxon>
        <taxon>Mollusca</taxon>
        <taxon>Gastropoda</taxon>
        <taxon>Heterobranchia</taxon>
        <taxon>Euthyneura</taxon>
        <taxon>Panpulmonata</taxon>
        <taxon>Sacoglossa</taxon>
        <taxon>Placobranchoidea</taxon>
        <taxon>Plakobranchidae</taxon>
        <taxon>Elysia</taxon>
    </lineage>
</organism>
<protein>
    <submittedName>
        <fullName evidence="1">Uncharacterized protein</fullName>
    </submittedName>
</protein>
<keyword evidence="2" id="KW-1185">Reference proteome</keyword>
<dbReference type="EMBL" id="JAWDGP010005591">
    <property type="protein sequence ID" value="KAK3755721.1"/>
    <property type="molecule type" value="Genomic_DNA"/>
</dbReference>
<dbReference type="AlphaFoldDB" id="A0AAE0YSC9"/>
<evidence type="ECO:0000313" key="1">
    <source>
        <dbReference type="EMBL" id="KAK3755721.1"/>
    </source>
</evidence>
<dbReference type="Proteomes" id="UP001283361">
    <property type="component" value="Unassembled WGS sequence"/>
</dbReference>
<reference evidence="1" key="1">
    <citation type="journal article" date="2023" name="G3 (Bethesda)">
        <title>A reference genome for the long-term kleptoplast-retaining sea slug Elysia crispata morphotype clarki.</title>
        <authorList>
            <person name="Eastman K.E."/>
            <person name="Pendleton A.L."/>
            <person name="Shaikh M.A."/>
            <person name="Suttiyut T."/>
            <person name="Ogas R."/>
            <person name="Tomko P."/>
            <person name="Gavelis G."/>
            <person name="Widhalm J.R."/>
            <person name="Wisecaver J.H."/>
        </authorList>
    </citation>
    <scope>NUCLEOTIDE SEQUENCE</scope>
    <source>
        <strain evidence="1">ECLA1</strain>
    </source>
</reference>
<proteinExistence type="predicted"/>
<gene>
    <name evidence="1" type="ORF">RRG08_060696</name>
</gene>
<sequence length="143" mass="16164">MWCGAPYTPRLAVHIAELTQPSPQDRSLFTKMPNLFLDVLWVAGILSLDLGQTSTDQGPEDVRWVTGILSLDLGQTSTDQGRENGHNWNPERFGKLLESPLNKHRRGRFEIEASQTEIRAGMASDFGGSVIGRRNKWTKNWWT</sequence>
<accession>A0AAE0YSC9</accession>
<name>A0AAE0YSC9_9GAST</name>